<dbReference type="Proteomes" id="UP000430272">
    <property type="component" value="Unassembled WGS sequence"/>
</dbReference>
<dbReference type="OrthoDB" id="7564645at2"/>
<organism evidence="1 2">
    <name type="scientific">Qipengyuania pelagi</name>
    <dbReference type="NCBI Taxonomy" id="994320"/>
    <lineage>
        <taxon>Bacteria</taxon>
        <taxon>Pseudomonadati</taxon>
        <taxon>Pseudomonadota</taxon>
        <taxon>Alphaproteobacteria</taxon>
        <taxon>Sphingomonadales</taxon>
        <taxon>Erythrobacteraceae</taxon>
        <taxon>Qipengyuania</taxon>
    </lineage>
</organism>
<keyword evidence="2" id="KW-1185">Reference proteome</keyword>
<protein>
    <submittedName>
        <fullName evidence="1">Uncharacterized protein</fullName>
    </submittedName>
</protein>
<dbReference type="AlphaFoldDB" id="A0A844Y4W3"/>
<reference evidence="1 2" key="1">
    <citation type="submission" date="2019-12" db="EMBL/GenBank/DDBJ databases">
        <title>Genomic-based taxomic classification of the family Erythrobacteraceae.</title>
        <authorList>
            <person name="Xu L."/>
        </authorList>
    </citation>
    <scope>NUCLEOTIDE SEQUENCE [LARGE SCALE GENOMIC DNA]</scope>
    <source>
        <strain evidence="1 2">JCM 17468</strain>
    </source>
</reference>
<accession>A0A844Y4W3</accession>
<proteinExistence type="predicted"/>
<name>A0A844Y4W3_9SPHN</name>
<evidence type="ECO:0000313" key="2">
    <source>
        <dbReference type="Proteomes" id="UP000430272"/>
    </source>
</evidence>
<comment type="caution">
    <text evidence="1">The sequence shown here is derived from an EMBL/GenBank/DDBJ whole genome shotgun (WGS) entry which is preliminary data.</text>
</comment>
<evidence type="ECO:0000313" key="1">
    <source>
        <dbReference type="EMBL" id="MXO52427.1"/>
    </source>
</evidence>
<sequence length="202" mass="22336">MVDGDGEKRSVIEALRELSVSDPAVQVHIASYTKALGEMLRGRPIDQVGAKHVTAAACFTMDESDRNYLMAASVRLLIDQAVLTFDVDDPMGEPTGIVAVRLEEPEVAFYGRCRLWAPANDGRVLIVPEADAERHFEASGHRLVERWRRLPGSLDAGEKRAWHRMRMLAKTFDRGDLEGARLNVLSKGDDGRLTALVTRLAA</sequence>
<gene>
    <name evidence="1" type="ORF">GRI47_00200</name>
</gene>
<dbReference type="RefSeq" id="WP_160659412.1">
    <property type="nucleotide sequence ID" value="NZ_BAABDV010000001.1"/>
</dbReference>
<dbReference type="EMBL" id="WTYD01000001">
    <property type="protein sequence ID" value="MXO52427.1"/>
    <property type="molecule type" value="Genomic_DNA"/>
</dbReference>